<name>A0A4Z1C0V6_9GAMM</name>
<evidence type="ECO:0000256" key="2">
    <source>
        <dbReference type="ARBA" id="ARBA00022692"/>
    </source>
</evidence>
<keyword evidence="8" id="KW-1185">Reference proteome</keyword>
<keyword evidence="3 5" id="KW-1133">Transmembrane helix</keyword>
<dbReference type="GO" id="GO:0016020">
    <property type="term" value="C:membrane"/>
    <property type="evidence" value="ECO:0007669"/>
    <property type="project" value="UniProtKB-SubCell"/>
</dbReference>
<dbReference type="Pfam" id="PF00892">
    <property type="entry name" value="EamA"/>
    <property type="match status" value="2"/>
</dbReference>
<comment type="subcellular location">
    <subcellularLocation>
        <location evidence="1">Membrane</location>
        <topology evidence="1">Multi-pass membrane protein</topology>
    </subcellularLocation>
</comment>
<evidence type="ECO:0000259" key="6">
    <source>
        <dbReference type="Pfam" id="PF00892"/>
    </source>
</evidence>
<organism evidence="7 8">
    <name type="scientific">Marinobacter confluentis</name>
    <dbReference type="NCBI Taxonomy" id="1697557"/>
    <lineage>
        <taxon>Bacteria</taxon>
        <taxon>Pseudomonadati</taxon>
        <taxon>Pseudomonadota</taxon>
        <taxon>Gammaproteobacteria</taxon>
        <taxon>Pseudomonadales</taxon>
        <taxon>Marinobacteraceae</taxon>
        <taxon>Marinobacter</taxon>
    </lineage>
</organism>
<feature type="transmembrane region" description="Helical" evidence="5">
    <location>
        <begin position="33"/>
        <end position="53"/>
    </location>
</feature>
<evidence type="ECO:0000256" key="1">
    <source>
        <dbReference type="ARBA" id="ARBA00004141"/>
    </source>
</evidence>
<dbReference type="AlphaFoldDB" id="A0A4Z1C0V6"/>
<dbReference type="Gene3D" id="1.10.3730.20">
    <property type="match status" value="1"/>
</dbReference>
<accession>A0A4Z1C0V6</accession>
<dbReference type="InterPro" id="IPR000620">
    <property type="entry name" value="EamA_dom"/>
</dbReference>
<dbReference type="PANTHER" id="PTHR32322:SF9">
    <property type="entry name" value="AMINO-ACID METABOLITE EFFLUX PUMP-RELATED"/>
    <property type="match status" value="1"/>
</dbReference>
<reference evidence="7 8" key="1">
    <citation type="submission" date="2019-04" db="EMBL/GenBank/DDBJ databases">
        <authorList>
            <person name="Park S."/>
            <person name="Yoon J.-H."/>
        </authorList>
    </citation>
    <scope>NUCLEOTIDE SEQUENCE [LARGE SCALE GENOMIC DNA]</scope>
    <source>
        <strain evidence="7 8">HJM-18</strain>
    </source>
</reference>
<comment type="caution">
    <text evidence="7">The sequence shown here is derived from an EMBL/GenBank/DDBJ whole genome shotgun (WGS) entry which is preliminary data.</text>
</comment>
<feature type="domain" description="EamA" evidence="6">
    <location>
        <begin position="146"/>
        <end position="292"/>
    </location>
</feature>
<feature type="transmembrane region" description="Helical" evidence="5">
    <location>
        <begin position="180"/>
        <end position="198"/>
    </location>
</feature>
<evidence type="ECO:0000313" key="7">
    <source>
        <dbReference type="EMBL" id="TGN39543.1"/>
    </source>
</evidence>
<feature type="domain" description="EamA" evidence="6">
    <location>
        <begin position="8"/>
        <end position="131"/>
    </location>
</feature>
<keyword evidence="2 5" id="KW-0812">Transmembrane</keyword>
<dbReference type="SUPFAM" id="SSF103481">
    <property type="entry name" value="Multidrug resistance efflux transporter EmrE"/>
    <property type="match status" value="2"/>
</dbReference>
<dbReference type="Proteomes" id="UP000298325">
    <property type="component" value="Unassembled WGS sequence"/>
</dbReference>
<feature type="transmembrane region" description="Helical" evidence="5">
    <location>
        <begin position="218"/>
        <end position="238"/>
    </location>
</feature>
<evidence type="ECO:0000313" key="8">
    <source>
        <dbReference type="Proteomes" id="UP000298325"/>
    </source>
</evidence>
<keyword evidence="4 5" id="KW-0472">Membrane</keyword>
<evidence type="ECO:0000256" key="4">
    <source>
        <dbReference type="ARBA" id="ARBA00023136"/>
    </source>
</evidence>
<evidence type="ECO:0000256" key="3">
    <source>
        <dbReference type="ARBA" id="ARBA00022989"/>
    </source>
</evidence>
<dbReference type="OrthoDB" id="7158585at2"/>
<proteinExistence type="predicted"/>
<feature type="transmembrane region" description="Helical" evidence="5">
    <location>
        <begin position="86"/>
        <end position="108"/>
    </location>
</feature>
<feature type="transmembrane region" description="Helical" evidence="5">
    <location>
        <begin position="275"/>
        <end position="295"/>
    </location>
</feature>
<protein>
    <submittedName>
        <fullName evidence="7">O-acetylserine/cysteine exporter</fullName>
    </submittedName>
</protein>
<dbReference type="PANTHER" id="PTHR32322">
    <property type="entry name" value="INNER MEMBRANE TRANSPORTER"/>
    <property type="match status" value="1"/>
</dbReference>
<feature type="transmembrane region" description="Helical" evidence="5">
    <location>
        <begin position="115"/>
        <end position="132"/>
    </location>
</feature>
<feature type="transmembrane region" description="Helical" evidence="5">
    <location>
        <begin position="250"/>
        <end position="269"/>
    </location>
</feature>
<evidence type="ECO:0000256" key="5">
    <source>
        <dbReference type="SAM" id="Phobius"/>
    </source>
</evidence>
<feature type="transmembrane region" description="Helical" evidence="5">
    <location>
        <begin position="138"/>
        <end position="159"/>
    </location>
</feature>
<dbReference type="InterPro" id="IPR050638">
    <property type="entry name" value="AA-Vitamin_Transporters"/>
</dbReference>
<dbReference type="EMBL" id="SRPF01000003">
    <property type="protein sequence ID" value="TGN39543.1"/>
    <property type="molecule type" value="Genomic_DNA"/>
</dbReference>
<dbReference type="InterPro" id="IPR037185">
    <property type="entry name" value="EmrE-like"/>
</dbReference>
<sequence>MNHRDTALALVVVSVWGANFTVIKLGLDGVPPMLLVAMRYALAALPAVFFLRLPIVRVRYLFWYGIAVGVGQFGCLFYAMHIGMPAGLASVLLQSQVFFTLIFAAITLRERVSGAQLAGLWLAVSGLLLIGYRSVGTGLVPIPLPAFLFTLAGAASWGLSNIIVRKASAEAAQKGDRLDMFSFVVWSSLVPPIPLFLFASVLNPQESMVEVVTNLDGISVFAIAYLAFAATLFGFGVWSSLLSRYPASQVAPLSLLVPVTGLLTASVALSEELSMSQWIGSFLILCGLAVSTFGFPKVLSYGPTK</sequence>
<gene>
    <name evidence="7" type="ORF">E5Q11_10630</name>
</gene>
<feature type="transmembrane region" description="Helical" evidence="5">
    <location>
        <begin position="60"/>
        <end position="80"/>
    </location>
</feature>